<evidence type="ECO:0000313" key="2">
    <source>
        <dbReference type="EMBL" id="CAP99834.1"/>
    </source>
</evidence>
<reference evidence="2 3" key="1">
    <citation type="journal article" date="2008" name="Nat. Biotechnol.">
        <title>Genome sequencing and analysis of the filamentous fungus Penicillium chrysogenum.</title>
        <authorList>
            <person name="van den Berg M.A."/>
            <person name="Albang R."/>
            <person name="Albermann K."/>
            <person name="Badger J.H."/>
            <person name="Daran J.-M."/>
            <person name="Driessen A.J.M."/>
            <person name="Garcia-Estrada C."/>
            <person name="Fedorova N.D."/>
            <person name="Harris D.M."/>
            <person name="Heijne W.H.M."/>
            <person name="Joardar V.S."/>
            <person name="Kiel J.A.K.W."/>
            <person name="Kovalchuk A."/>
            <person name="Martin J.F."/>
            <person name="Nierman W.C."/>
            <person name="Nijland J.G."/>
            <person name="Pronk J.T."/>
            <person name="Roubos J.A."/>
            <person name="van der Klei I.J."/>
            <person name="van Peij N.N.M.E."/>
            <person name="Veenhuis M."/>
            <person name="von Doehren H."/>
            <person name="Wagner C."/>
            <person name="Wortman J.R."/>
            <person name="Bovenberg R.A.L."/>
        </authorList>
    </citation>
    <scope>NUCLEOTIDE SEQUENCE [LARGE SCALE GENOMIC DNA]</scope>
    <source>
        <strain evidence="3">ATCC 28089 / DSM 1075 / NRRL 1951 / Wisconsin 54-1255</strain>
    </source>
</reference>
<keyword evidence="1" id="KW-0732">Signal</keyword>
<dbReference type="AlphaFoldDB" id="B6HSI4"/>
<dbReference type="OMA" id="HDSMAKK"/>
<dbReference type="VEuPathDB" id="FungiDB:PCH_Pc22g25460"/>
<name>B6HSI4_PENRW</name>
<organism evidence="2 3">
    <name type="scientific">Penicillium rubens (strain ATCC 28089 / DSM 1075 / NRRL 1951 / Wisconsin 54-1255)</name>
    <name type="common">Penicillium chrysogenum</name>
    <dbReference type="NCBI Taxonomy" id="500485"/>
    <lineage>
        <taxon>Eukaryota</taxon>
        <taxon>Fungi</taxon>
        <taxon>Dikarya</taxon>
        <taxon>Ascomycota</taxon>
        <taxon>Pezizomycotina</taxon>
        <taxon>Eurotiomycetes</taxon>
        <taxon>Eurotiomycetidae</taxon>
        <taxon>Eurotiales</taxon>
        <taxon>Aspergillaceae</taxon>
        <taxon>Penicillium</taxon>
        <taxon>Penicillium chrysogenum species complex</taxon>
    </lineage>
</organism>
<evidence type="ECO:0000256" key="1">
    <source>
        <dbReference type="SAM" id="SignalP"/>
    </source>
</evidence>
<dbReference type="EMBL" id="AM920437">
    <property type="protein sequence ID" value="CAP99834.1"/>
    <property type="molecule type" value="Genomic_DNA"/>
</dbReference>
<protein>
    <submittedName>
        <fullName evidence="2">Uncharacterized protein</fullName>
    </submittedName>
</protein>
<dbReference type="STRING" id="500485.B6HSI4"/>
<dbReference type="OrthoDB" id="4356068at2759"/>
<feature type="chain" id="PRO_5002845957" evidence="1">
    <location>
        <begin position="19"/>
        <end position="106"/>
    </location>
</feature>
<feature type="signal peptide" evidence="1">
    <location>
        <begin position="1"/>
        <end position="18"/>
    </location>
</feature>
<keyword evidence="3" id="KW-1185">Reference proteome</keyword>
<dbReference type="Proteomes" id="UP000000724">
    <property type="component" value="Contig Pc00c22"/>
</dbReference>
<evidence type="ECO:0000313" key="3">
    <source>
        <dbReference type="Proteomes" id="UP000000724"/>
    </source>
</evidence>
<proteinExistence type="predicted"/>
<accession>B6HSI4</accession>
<sequence length="106" mass="11054">MKLFVVLLALAAFAMAEAGPNLEARVGCSQRGQYCNDGTFRCCPGQGSCSGNEMADKKFSASEPLSTAGVQIALGLRDSTKDCRGRPSLWSALGTPTSVLPLLNGL</sequence>
<dbReference type="HOGENOM" id="CLU_2237501_0_0_1"/>
<gene>
    <name evidence="2" type="ORF">Pc22g25460</name>
    <name evidence="2" type="ORF">PCH_Pc22g25460</name>
</gene>